<keyword evidence="5 6" id="KW-0472">Membrane</keyword>
<dbReference type="InterPro" id="IPR019108">
    <property type="entry name" value="Caa3_assmbl_CtaG-rel"/>
</dbReference>
<keyword evidence="2" id="KW-1003">Cell membrane</keyword>
<gene>
    <name evidence="7" type="primary">ctaG</name>
    <name evidence="7" type="ORF">J9317_08725</name>
</gene>
<evidence type="ECO:0000256" key="6">
    <source>
        <dbReference type="SAM" id="Phobius"/>
    </source>
</evidence>
<sequence length="302" mass="33965">MENLALFGFEALWSPYYFTVLVILAAVYYSAGKHRKKWFKNSEEVSAKQKASFYGGLALLYILKGSPFDLLGHILFSVHMTQMALVYLVVSPLLIIGIPGWMWNLILLRSPVRRIFMFLTQPILALILFNGIFSFYHTPLIFDIVKTNPAYHAAATSLIFFTSICMWWPLFRKRGDSGEMSSLMKMGYIFANGVLLTPACALIIFAKDPLYAAYSDPASWMSAMALCVPGATLSGLSLSGPEVFTSIPLTEDQQLGGILMKIIQEAVYGTILGCVFFKWVRIEREKDKRELQAILSEKGHRI</sequence>
<reference evidence="7 8" key="1">
    <citation type="submission" date="2021-04" db="EMBL/GenBank/DDBJ databases">
        <title>Metabacillus sp. strain KIGAM252 whole genome sequence.</title>
        <authorList>
            <person name="Seo M.-J."/>
            <person name="Cho E.-S."/>
            <person name="Hwang C.Y."/>
            <person name="Yoon D.J."/>
        </authorList>
    </citation>
    <scope>NUCLEOTIDE SEQUENCE [LARGE SCALE GENOMIC DNA]</scope>
    <source>
        <strain evidence="7 8">KIGAM252</strain>
    </source>
</reference>
<dbReference type="RefSeq" id="WP_211557923.1">
    <property type="nucleotide sequence ID" value="NZ_JAGVRK010000001.1"/>
</dbReference>
<dbReference type="NCBIfam" id="TIGR02737">
    <property type="entry name" value="caa3_CtaG"/>
    <property type="match status" value="1"/>
</dbReference>
<evidence type="ECO:0000313" key="8">
    <source>
        <dbReference type="Proteomes" id="UP000682403"/>
    </source>
</evidence>
<evidence type="ECO:0000256" key="1">
    <source>
        <dbReference type="ARBA" id="ARBA00004651"/>
    </source>
</evidence>
<feature type="transmembrane region" description="Helical" evidence="6">
    <location>
        <begin position="183"/>
        <end position="206"/>
    </location>
</feature>
<protein>
    <submittedName>
        <fullName evidence="7">Cytochrome c oxidase assembly factor CtaG</fullName>
    </submittedName>
</protein>
<comment type="caution">
    <text evidence="7">The sequence shown here is derived from an EMBL/GenBank/DDBJ whole genome shotgun (WGS) entry which is preliminary data.</text>
</comment>
<proteinExistence type="predicted"/>
<feature type="transmembrane region" description="Helical" evidence="6">
    <location>
        <begin position="12"/>
        <end position="31"/>
    </location>
</feature>
<keyword evidence="3 6" id="KW-0812">Transmembrane</keyword>
<evidence type="ECO:0000313" key="7">
    <source>
        <dbReference type="EMBL" id="MBS2968840.1"/>
    </source>
</evidence>
<feature type="transmembrane region" description="Helical" evidence="6">
    <location>
        <begin position="52"/>
        <end position="78"/>
    </location>
</feature>
<organism evidence="7 8">
    <name type="scientific">Metabacillus flavus</name>
    <dbReference type="NCBI Taxonomy" id="2823519"/>
    <lineage>
        <taxon>Bacteria</taxon>
        <taxon>Bacillati</taxon>
        <taxon>Bacillota</taxon>
        <taxon>Bacilli</taxon>
        <taxon>Bacillales</taxon>
        <taxon>Bacillaceae</taxon>
        <taxon>Metabacillus</taxon>
    </lineage>
</organism>
<evidence type="ECO:0000256" key="2">
    <source>
        <dbReference type="ARBA" id="ARBA00022475"/>
    </source>
</evidence>
<keyword evidence="4 6" id="KW-1133">Transmembrane helix</keyword>
<name>A0ABS5LDN3_9BACI</name>
<dbReference type="Pfam" id="PF09678">
    <property type="entry name" value="Caa3_CtaG"/>
    <property type="match status" value="1"/>
</dbReference>
<comment type="subcellular location">
    <subcellularLocation>
        <location evidence="1">Cell membrane</location>
        <topology evidence="1">Multi-pass membrane protein</topology>
    </subcellularLocation>
</comment>
<dbReference type="InterPro" id="IPR014108">
    <property type="entry name" value="Caa3-assmbl_CtaG"/>
</dbReference>
<evidence type="ECO:0000256" key="5">
    <source>
        <dbReference type="ARBA" id="ARBA00023136"/>
    </source>
</evidence>
<feature type="transmembrane region" description="Helical" evidence="6">
    <location>
        <begin position="84"/>
        <end position="103"/>
    </location>
</feature>
<keyword evidence="8" id="KW-1185">Reference proteome</keyword>
<feature type="transmembrane region" description="Helical" evidence="6">
    <location>
        <begin position="150"/>
        <end position="171"/>
    </location>
</feature>
<dbReference type="EMBL" id="JAGVRK010000001">
    <property type="protein sequence ID" value="MBS2968840.1"/>
    <property type="molecule type" value="Genomic_DNA"/>
</dbReference>
<accession>A0ABS5LDN3</accession>
<feature type="transmembrane region" description="Helical" evidence="6">
    <location>
        <begin position="115"/>
        <end position="138"/>
    </location>
</feature>
<dbReference type="Proteomes" id="UP000682403">
    <property type="component" value="Unassembled WGS sequence"/>
</dbReference>
<evidence type="ECO:0000256" key="3">
    <source>
        <dbReference type="ARBA" id="ARBA00022692"/>
    </source>
</evidence>
<evidence type="ECO:0000256" key="4">
    <source>
        <dbReference type="ARBA" id="ARBA00022989"/>
    </source>
</evidence>